<feature type="compositionally biased region" description="Polar residues" evidence="1">
    <location>
        <begin position="13"/>
        <end position="23"/>
    </location>
</feature>
<feature type="region of interest" description="Disordered" evidence="1">
    <location>
        <begin position="334"/>
        <end position="517"/>
    </location>
</feature>
<keyword evidence="2" id="KW-0472">Membrane</keyword>
<feature type="transmembrane region" description="Helical" evidence="2">
    <location>
        <begin position="311"/>
        <end position="331"/>
    </location>
</feature>
<keyword evidence="4" id="KW-1185">Reference proteome</keyword>
<organism evidence="3 4">
    <name type="scientific">Cylindrotheca closterium</name>
    <dbReference type="NCBI Taxonomy" id="2856"/>
    <lineage>
        <taxon>Eukaryota</taxon>
        <taxon>Sar</taxon>
        <taxon>Stramenopiles</taxon>
        <taxon>Ochrophyta</taxon>
        <taxon>Bacillariophyta</taxon>
        <taxon>Bacillariophyceae</taxon>
        <taxon>Bacillariophycidae</taxon>
        <taxon>Bacillariales</taxon>
        <taxon>Bacillariaceae</taxon>
        <taxon>Cylindrotheca</taxon>
    </lineage>
</organism>
<gene>
    <name evidence="3" type="ORF">CYCCA115_LOCUS21407</name>
</gene>
<evidence type="ECO:0000313" key="3">
    <source>
        <dbReference type="EMBL" id="CAJ1965815.1"/>
    </source>
</evidence>
<feature type="compositionally biased region" description="Basic and acidic residues" evidence="1">
    <location>
        <begin position="270"/>
        <end position="291"/>
    </location>
</feature>
<keyword evidence="2" id="KW-1133">Transmembrane helix</keyword>
<protein>
    <submittedName>
        <fullName evidence="3">Uncharacterized protein</fullName>
    </submittedName>
</protein>
<feature type="region of interest" description="Disordered" evidence="1">
    <location>
        <begin position="80"/>
        <end position="103"/>
    </location>
</feature>
<reference evidence="3" key="1">
    <citation type="submission" date="2023-08" db="EMBL/GenBank/DDBJ databases">
        <authorList>
            <person name="Audoor S."/>
            <person name="Bilcke G."/>
        </authorList>
    </citation>
    <scope>NUCLEOTIDE SEQUENCE</scope>
</reference>
<feature type="compositionally biased region" description="Low complexity" evidence="1">
    <location>
        <begin position="84"/>
        <end position="94"/>
    </location>
</feature>
<dbReference type="PANTHER" id="PTHR35399:SF2">
    <property type="entry name" value="DUF839 DOMAIN-CONTAINING PROTEIN"/>
    <property type="match status" value="1"/>
</dbReference>
<proteinExistence type="predicted"/>
<keyword evidence="2" id="KW-0812">Transmembrane</keyword>
<evidence type="ECO:0000256" key="2">
    <source>
        <dbReference type="SAM" id="Phobius"/>
    </source>
</evidence>
<comment type="caution">
    <text evidence="3">The sequence shown here is derived from an EMBL/GenBank/DDBJ whole genome shotgun (WGS) entry which is preliminary data.</text>
</comment>
<dbReference type="PANTHER" id="PTHR35399">
    <property type="entry name" value="SLR8030 PROTEIN"/>
    <property type="match status" value="1"/>
</dbReference>
<feature type="compositionally biased region" description="Low complexity" evidence="1">
    <location>
        <begin position="423"/>
        <end position="438"/>
    </location>
</feature>
<dbReference type="Proteomes" id="UP001295423">
    <property type="component" value="Unassembled WGS sequence"/>
</dbReference>
<dbReference type="SUPFAM" id="SSF63825">
    <property type="entry name" value="YWTD domain"/>
    <property type="match status" value="1"/>
</dbReference>
<feature type="region of interest" description="Disordered" evidence="1">
    <location>
        <begin position="1"/>
        <end position="23"/>
    </location>
</feature>
<accession>A0AAD2JNE4</accession>
<evidence type="ECO:0000256" key="1">
    <source>
        <dbReference type="SAM" id="MobiDB-lite"/>
    </source>
</evidence>
<feature type="compositionally biased region" description="Polar residues" evidence="1">
    <location>
        <begin position="498"/>
        <end position="509"/>
    </location>
</feature>
<sequence>MSDMQQEDVSKLTEGSHSSASKWTGLSSFLTPQSWQLNRNSDSINMEHVEEEIEIEYSQTPMNNNSSPWRLFHTAPFTSPLATVPSDTSSSTVPSDEENEDSDDTDFIKAYIASMETFLATNTKARQTISAKDSRRNTNRNARVNALGQIEEDNAPVTPAQVVPQVEFDSNQTKFYVESEISGETGGDSLLAGISVGTEAAASIETVDVSNHDKKKRLLGLGKSPARKVQVLVPQPPREPASHVPAATESMSGTATTHRDDSTKAVVVPMREKASAPKKSSDPLKKKLKTLDEPKKKKKLIQTRTTVNRSLLRKIVLFLLVVIVLAVTISYTSSGSEDSVSQAAANGGEGSGNEAVDNLNPTDGSNGDTTDGDNNASGNDGGDGSDGGDASDGTSGNPSNSDGTSDGNSPTAGNGSSEPNVFTVPTAPPTQTTLATPKEPAKAPKTPEPTRFPTPPPTPYPTPPPTPGPTPPPTRPPTQEPTVTPRPTPRPTTEPSALPTQEPTWKPTTAPTPVPPGITVTYVPGKLTRMENGIRLSQGLKSRIIARTGQRVPLTANEGIRGASTQSNEPFHVRPDGAEVFFDSDTGGWAYLSNSESKKQGEGGVGAIYFDKNGEVVDYKMLLKDTTWNCAGGKTPWDTWVSCEEIRGGSIYQVDPFDRRPPQETTMGQMRGGFYETFAYDVRDSTKPRFFATEDHHRGTLRRFTPNDASWFDPWNMLHSEGELEYMYMTPDDDTNRTGTFRWTTDFETARNNAFLYFQNSEGLDVRDNELYATCKYYKELFIFNLDDFTYTVHSTVSGLFDGMPDQIKRLVHDEDELLYMCEESGSENGIHARNSRGWFFTILESAQINDETTGLAFSPDNKHMYLAYQDTGLIFDVWREDGLPFNGRTLNVRYHENAQRG</sequence>
<feature type="compositionally biased region" description="Pro residues" evidence="1">
    <location>
        <begin position="446"/>
        <end position="492"/>
    </location>
</feature>
<feature type="region of interest" description="Disordered" evidence="1">
    <location>
        <begin position="235"/>
        <end position="291"/>
    </location>
</feature>
<dbReference type="AlphaFoldDB" id="A0AAD2JNE4"/>
<evidence type="ECO:0000313" key="4">
    <source>
        <dbReference type="Proteomes" id="UP001295423"/>
    </source>
</evidence>
<name>A0AAD2JNE4_9STRA</name>
<feature type="compositionally biased region" description="Polar residues" evidence="1">
    <location>
        <begin position="398"/>
        <end position="420"/>
    </location>
</feature>
<dbReference type="EMBL" id="CAKOGP040002225">
    <property type="protein sequence ID" value="CAJ1965815.1"/>
    <property type="molecule type" value="Genomic_DNA"/>
</dbReference>
<feature type="compositionally biased region" description="Low complexity" evidence="1">
    <location>
        <begin position="362"/>
        <end position="378"/>
    </location>
</feature>